<reference evidence="3 4" key="1">
    <citation type="submission" date="2020-03" db="EMBL/GenBank/DDBJ databases">
        <authorList>
            <person name="Sun Q."/>
        </authorList>
    </citation>
    <scope>NUCLEOTIDE SEQUENCE [LARGE SCALE GENOMIC DNA]</scope>
    <source>
        <strain evidence="3 4">KACC 21451</strain>
    </source>
</reference>
<protein>
    <submittedName>
        <fullName evidence="3">NAD-dependent epimerase/dehydratase family protein</fullName>
    </submittedName>
</protein>
<proteinExistence type="inferred from homology"/>
<dbReference type="AlphaFoldDB" id="A0A846TP53"/>
<dbReference type="SUPFAM" id="SSF51735">
    <property type="entry name" value="NAD(P)-binding Rossmann-fold domains"/>
    <property type="match status" value="1"/>
</dbReference>
<dbReference type="Gene3D" id="3.90.25.10">
    <property type="entry name" value="UDP-galactose 4-epimerase, domain 1"/>
    <property type="match status" value="1"/>
</dbReference>
<sequence length="302" mass="33145">MKVLVIGGAGFIGSHVVNALVDKGYETVVVDNLSSGKKDSLNPGAAFYSLNILDDGLGSIFEKERPDAVIHLAAQINVQKSIENSALDAEVNILGTLKILELCKKYGCKLIYSSSAAVYGNPVYLPVDERHPVKPLSNYGISKYTPEMYISLYSQQYDLDYTILRYANVYGAGQDAAGEGGVVSIFIKKMLNNESPVIFGNGEQTRDFIYVEDVAGANIAALERDCRGVFNISSNHELTINSLVEEINSLLNTKLAPIHKKFRTGDILHSCLNNQLAQKKLGWKPKFSFKEGLKKTIDSSRQ</sequence>
<dbReference type="InterPro" id="IPR001509">
    <property type="entry name" value="Epimerase_deHydtase"/>
</dbReference>
<dbReference type="EMBL" id="JAAVUM010000006">
    <property type="protein sequence ID" value="NKE05955.1"/>
    <property type="molecule type" value="Genomic_DNA"/>
</dbReference>
<evidence type="ECO:0000259" key="2">
    <source>
        <dbReference type="Pfam" id="PF01370"/>
    </source>
</evidence>
<dbReference type="RefSeq" id="WP_167832384.1">
    <property type="nucleotide sequence ID" value="NZ_JAAVUM010000006.1"/>
</dbReference>
<dbReference type="Proteomes" id="UP000587942">
    <property type="component" value="Unassembled WGS sequence"/>
</dbReference>
<gene>
    <name evidence="3" type="ORF">GWK17_10830</name>
</gene>
<dbReference type="PANTHER" id="PTHR43000">
    <property type="entry name" value="DTDP-D-GLUCOSE 4,6-DEHYDRATASE-RELATED"/>
    <property type="match status" value="1"/>
</dbReference>
<dbReference type="Gene3D" id="3.40.50.720">
    <property type="entry name" value="NAD(P)-binding Rossmann-like Domain"/>
    <property type="match status" value="1"/>
</dbReference>
<feature type="domain" description="NAD-dependent epimerase/dehydratase" evidence="2">
    <location>
        <begin position="3"/>
        <end position="232"/>
    </location>
</feature>
<name>A0A846TP53_9BACI</name>
<comment type="similarity">
    <text evidence="1">Belongs to the NAD(P)-dependent epimerase/dehydratase family.</text>
</comment>
<evidence type="ECO:0000313" key="4">
    <source>
        <dbReference type="Proteomes" id="UP000587942"/>
    </source>
</evidence>
<evidence type="ECO:0000256" key="1">
    <source>
        <dbReference type="ARBA" id="ARBA00007637"/>
    </source>
</evidence>
<dbReference type="InterPro" id="IPR036291">
    <property type="entry name" value="NAD(P)-bd_dom_sf"/>
</dbReference>
<evidence type="ECO:0000313" key="3">
    <source>
        <dbReference type="EMBL" id="NKE05955.1"/>
    </source>
</evidence>
<comment type="caution">
    <text evidence="3">The sequence shown here is derived from an EMBL/GenBank/DDBJ whole genome shotgun (WGS) entry which is preliminary data.</text>
</comment>
<dbReference type="Pfam" id="PF01370">
    <property type="entry name" value="Epimerase"/>
    <property type="match status" value="1"/>
</dbReference>
<organism evidence="3 4">
    <name type="scientific">Mesobacillus selenatarsenatis</name>
    <dbReference type="NCBI Taxonomy" id="388741"/>
    <lineage>
        <taxon>Bacteria</taxon>
        <taxon>Bacillati</taxon>
        <taxon>Bacillota</taxon>
        <taxon>Bacilli</taxon>
        <taxon>Bacillales</taxon>
        <taxon>Bacillaceae</taxon>
        <taxon>Mesobacillus</taxon>
    </lineage>
</organism>
<accession>A0A846TP53</accession>